<dbReference type="GO" id="GO:0009986">
    <property type="term" value="C:cell surface"/>
    <property type="evidence" value="ECO:0007669"/>
    <property type="project" value="TreeGrafter"/>
</dbReference>
<dbReference type="AlphaFoldDB" id="A0A4V1AEV1"/>
<reference evidence="14" key="1">
    <citation type="submission" date="2019-03" db="EMBL/GenBank/DDBJ databases">
        <title>Snf2 controls pulcherriminic acid biosynthesis and connects pigmentation and antifungal activity of the yeast Metschnikowia pulcherrima.</title>
        <authorList>
            <person name="Gore-Lloyd D."/>
            <person name="Sumann I."/>
            <person name="Brachmann A.O."/>
            <person name="Schneeberger K."/>
            <person name="Ortiz-Merino R.A."/>
            <person name="Moreno-Beltran M."/>
            <person name="Schlaefli M."/>
            <person name="Kirner P."/>
            <person name="Santos Kron A."/>
            <person name="Wolfe K.H."/>
            <person name="Piel J."/>
            <person name="Ahrens C.H."/>
            <person name="Henk D."/>
            <person name="Freimoser F.M."/>
        </authorList>
    </citation>
    <scope>NUCLEOTIDE SEQUENCE [LARGE SCALE GENOMIC DNA]</scope>
    <source>
        <strain evidence="14">APC 1.2</strain>
    </source>
</reference>
<evidence type="ECO:0000256" key="4">
    <source>
        <dbReference type="ARBA" id="ARBA00022801"/>
    </source>
</evidence>
<comment type="similarity">
    <text evidence="2">Belongs to the glycosyl hydrolase 81 family.</text>
</comment>
<evidence type="ECO:0000256" key="9">
    <source>
        <dbReference type="SAM" id="MobiDB-lite"/>
    </source>
</evidence>
<dbReference type="GO" id="GO:0052861">
    <property type="term" value="F:endo-1,3(4)-beta-glucanase activity"/>
    <property type="evidence" value="ECO:0007669"/>
    <property type="project" value="InterPro"/>
</dbReference>
<keyword evidence="14" id="KW-1185">Reference proteome</keyword>
<dbReference type="GO" id="GO:0071555">
    <property type="term" value="P:cell wall organization"/>
    <property type="evidence" value="ECO:0007669"/>
    <property type="project" value="UniProtKB-KW"/>
</dbReference>
<keyword evidence="8" id="KW-0624">Polysaccharide degradation</keyword>
<dbReference type="Gene3D" id="1.20.5.420">
    <property type="entry name" value="Immunoglobulin FC, subunit C"/>
    <property type="match status" value="1"/>
</dbReference>
<keyword evidence="7" id="KW-0961">Cell wall biogenesis/degradation</keyword>
<feature type="chain" id="PRO_5020255720" description="glucan endo-1,3-beta-D-glucosidase" evidence="10">
    <location>
        <begin position="22"/>
        <end position="1077"/>
    </location>
</feature>
<evidence type="ECO:0000259" key="12">
    <source>
        <dbReference type="Pfam" id="PF17652"/>
    </source>
</evidence>
<dbReference type="PANTHER" id="PTHR31983:SF20">
    <property type="entry name" value="GLUCAN ENDO-1,3-BETA-D-GLUCOSIDASE 1"/>
    <property type="match status" value="1"/>
</dbReference>
<dbReference type="InterPro" id="IPR040720">
    <property type="entry name" value="GH81_C"/>
</dbReference>
<evidence type="ECO:0000259" key="11">
    <source>
        <dbReference type="Pfam" id="PF03639"/>
    </source>
</evidence>
<keyword evidence="5" id="KW-0119">Carbohydrate metabolism</keyword>
<dbReference type="Proteomes" id="UP000292447">
    <property type="component" value="Chromosome VI"/>
</dbReference>
<dbReference type="EMBL" id="CP034461">
    <property type="protein sequence ID" value="QBM90493.1"/>
    <property type="molecule type" value="Genomic_DNA"/>
</dbReference>
<sequence length="1077" mass="120050">MIAIDFVLFPLCMTLLGVVRAQSKIGAFTEDSTGPSNFHDLVRANGLRELRDDNLQSEPGFRVVIRYEKPLNCLVLAEEPEIFLTETEYVTRTMTTDIYITKKPADHREDLNEKDDRDACTTCTLSTVDNAHETGGADENEESEHPYHESGTHNPGNGKIALQILEKLGRASTKTLLEEGPTSAVKYISTPTPVSMTRRNPLLQLKTVDGPNAIRINESSFPPPVSAGTRVVRNAPPYVTGGNSLNETDAPVSKDLFSGAKTLAGAEGILSYTWNQSQIISQNALDATNLRQANLSNATSSELFGTTDGLNITEASNITEWLGSADVLNTTQDGVTLHLESRVSAAEPVCSVVEDLFQLISNVDPETFYEGKAHPYKIPPGVSNDLPYETNKFYTNLFNTTMGLTAYTWPYEVYWDVDEYHGLAVLYPNPQRKSFDGVGANGAKRVLMNGLKAPGVFIGAASIRPDHYYTSVSHMRQMSVNAKISPEIDQTTNFIEYPLVEGMGLVTSIYHGQLVAKVKGNGGISKFEEVKFADKLDNKLMYRITVGTGETWIVLATLPKPHKSFELKVEEAEQSLVASEAVDGLILQVALAPSAEDDASQALYYETAGQYVIEAKLSGTANCGRVDYQIGYETNSDSGVPLIFALPHHNALFDPKMEKRALKIYMPSTTKGMMQGYLTRELLFSHEIDTNVQWMPYIKGKATTLTYTADQIELIKKAAIDELKDVDIKSSLLSYNSQYEMGKAVDKYAYLMYVLHEVVKAEKLADEVLLSLKAYFLLYREHESKPALFYDTKLKGVTSEAAFEGEGYDYGSGYYNDHNFHYSYIIYAAALVGHLDSMKGGTWAKENEEFINTLVRDVANPSEKDEFFPVFRLFDWFQGHSWAHGITGVPDGKDLESTSEDVHFSYAMKLWGKVIGDKSMEARGDLMLKIQTESFGEYFLYEDDNKVVPLELLRNKVTGIFFENKIDYATWFGSRPEYIHGIQMIPVTPALGLVRSATFAQQEWSQILDKIVYEKVDLPWKGILNANRVLFDPSASWNYFANPNFNYLSDMDGGQSRAWALAYAAPFMNQEMTVPIS</sequence>
<name>A0A4V1AEV1_9ASCO</name>
<evidence type="ECO:0000256" key="10">
    <source>
        <dbReference type="SAM" id="SignalP"/>
    </source>
</evidence>
<feature type="signal peptide" evidence="10">
    <location>
        <begin position="1"/>
        <end position="21"/>
    </location>
</feature>
<evidence type="ECO:0000313" key="13">
    <source>
        <dbReference type="EMBL" id="QBM90493.1"/>
    </source>
</evidence>
<dbReference type="Pfam" id="PF17652">
    <property type="entry name" value="Glyco_hydro81C"/>
    <property type="match status" value="1"/>
</dbReference>
<keyword evidence="4" id="KW-0378">Hydrolase</keyword>
<evidence type="ECO:0000256" key="3">
    <source>
        <dbReference type="ARBA" id="ARBA00012780"/>
    </source>
</evidence>
<dbReference type="PANTHER" id="PTHR31983">
    <property type="entry name" value="ENDO-1,3(4)-BETA-GLUCANASE 1"/>
    <property type="match status" value="1"/>
</dbReference>
<evidence type="ECO:0000256" key="1">
    <source>
        <dbReference type="ARBA" id="ARBA00000382"/>
    </source>
</evidence>
<dbReference type="InterPro" id="IPR005200">
    <property type="entry name" value="Endo-beta-glucanase"/>
</dbReference>
<feature type="domain" description="Glycosyl hydrolase family 81 C-terminal" evidence="12">
    <location>
        <begin position="707"/>
        <end position="1061"/>
    </location>
</feature>
<proteinExistence type="inferred from homology"/>
<dbReference type="STRING" id="2163413.A0A4V1AEV1"/>
<dbReference type="Pfam" id="PF03639">
    <property type="entry name" value="Glyco_hydro_81"/>
    <property type="match status" value="1"/>
</dbReference>
<accession>A0A4V1AEV1</accession>
<feature type="domain" description="Glycosyl hydrolase family 81 N-terminal" evidence="11">
    <location>
        <begin position="374"/>
        <end position="697"/>
    </location>
</feature>
<dbReference type="Gene3D" id="2.70.98.30">
    <property type="entry name" value="Golgi alpha-mannosidase II, domain 4"/>
    <property type="match status" value="1"/>
</dbReference>
<evidence type="ECO:0000256" key="6">
    <source>
        <dbReference type="ARBA" id="ARBA00023295"/>
    </source>
</evidence>
<evidence type="ECO:0000313" key="14">
    <source>
        <dbReference type="Proteomes" id="UP000292447"/>
    </source>
</evidence>
<dbReference type="GO" id="GO:0000272">
    <property type="term" value="P:polysaccharide catabolic process"/>
    <property type="evidence" value="ECO:0007669"/>
    <property type="project" value="UniProtKB-KW"/>
</dbReference>
<comment type="catalytic activity">
    <reaction evidence="1">
        <text>Hydrolysis of (1-&gt;3)-beta-D-glucosidic linkages in (1-&gt;3)-beta-D-glucans.</text>
        <dbReference type="EC" id="3.2.1.39"/>
    </reaction>
</comment>
<gene>
    <name evidence="13" type="primary">MPUL0F00740</name>
    <name evidence="13" type="ORF">METSCH_F00740</name>
</gene>
<evidence type="ECO:0000256" key="5">
    <source>
        <dbReference type="ARBA" id="ARBA00023277"/>
    </source>
</evidence>
<evidence type="ECO:0000256" key="2">
    <source>
        <dbReference type="ARBA" id="ARBA00010730"/>
    </source>
</evidence>
<feature type="region of interest" description="Disordered" evidence="9">
    <location>
        <begin position="129"/>
        <end position="157"/>
    </location>
</feature>
<dbReference type="EC" id="3.2.1.39" evidence="3"/>
<protein>
    <recommendedName>
        <fullName evidence="3">glucan endo-1,3-beta-D-glucosidase</fullName>
        <ecNumber evidence="3">3.2.1.39</ecNumber>
    </recommendedName>
</protein>
<keyword evidence="10" id="KW-0732">Signal</keyword>
<dbReference type="InterPro" id="IPR040451">
    <property type="entry name" value="GH81_N"/>
</dbReference>
<dbReference type="PROSITE" id="PS52008">
    <property type="entry name" value="GH81"/>
    <property type="match status" value="1"/>
</dbReference>
<keyword evidence="6" id="KW-0326">Glycosidase</keyword>
<evidence type="ECO:0000256" key="7">
    <source>
        <dbReference type="ARBA" id="ARBA00023316"/>
    </source>
</evidence>
<dbReference type="GO" id="GO:0042973">
    <property type="term" value="F:glucan endo-1,3-beta-D-glucosidase activity"/>
    <property type="evidence" value="ECO:0007669"/>
    <property type="project" value="UniProtKB-EC"/>
</dbReference>
<evidence type="ECO:0000256" key="8">
    <source>
        <dbReference type="ARBA" id="ARBA00023326"/>
    </source>
</evidence>
<organism evidence="13 14">
    <name type="scientific">Metschnikowia aff. pulcherrima</name>
    <dbReference type="NCBI Taxonomy" id="2163413"/>
    <lineage>
        <taxon>Eukaryota</taxon>
        <taxon>Fungi</taxon>
        <taxon>Dikarya</taxon>
        <taxon>Ascomycota</taxon>
        <taxon>Saccharomycotina</taxon>
        <taxon>Pichiomycetes</taxon>
        <taxon>Metschnikowiaceae</taxon>
        <taxon>Metschnikowia</taxon>
    </lineage>
</organism>